<dbReference type="Pfam" id="PF16754">
    <property type="entry name" value="Pesticin"/>
    <property type="match status" value="1"/>
</dbReference>
<evidence type="ECO:0000313" key="4">
    <source>
        <dbReference type="EMBL" id="MCL1123527.1"/>
    </source>
</evidence>
<gene>
    <name evidence="4" type="ORF">L2764_03280</name>
</gene>
<protein>
    <submittedName>
        <fullName evidence="4">Pesticin C-terminus-like muramidase</fullName>
        <ecNumber evidence="4">3.2.1.17</ecNumber>
    </submittedName>
</protein>
<name>A0ABT0L750_9GAMM</name>
<keyword evidence="5" id="KW-1185">Reference proteome</keyword>
<dbReference type="Gene3D" id="1.10.530.40">
    <property type="match status" value="1"/>
</dbReference>
<dbReference type="RefSeq" id="WP_248938814.1">
    <property type="nucleotide sequence ID" value="NZ_JAKIKS010000007.1"/>
</dbReference>
<dbReference type="CDD" id="cd16902">
    <property type="entry name" value="pesticin_lyz"/>
    <property type="match status" value="1"/>
</dbReference>
<dbReference type="EC" id="3.2.1.17" evidence="4"/>
<evidence type="ECO:0000256" key="1">
    <source>
        <dbReference type="ARBA" id="ARBA00022529"/>
    </source>
</evidence>
<proteinExistence type="predicted"/>
<dbReference type="Proteomes" id="UP001203423">
    <property type="component" value="Unassembled WGS sequence"/>
</dbReference>
<sequence>MVKTKVDFSFIKLFEGGCQVEGYVPDPLHSKSGVTIASGFDIGQCQVEALSQRLPESLVNKLAPYCGLKQQAAVDKLTALPLAITRVEANLIDICVVREVTDNLIKQYRQDSGQGFETLLPAMQTVIASVAFQYGHLAKRCPKFWLAAIHGDFLAMATELVNFGDRYPTRRRKEAEYLWREGYRQAHQPAEAL</sequence>
<keyword evidence="4" id="KW-0378">Hydrolase</keyword>
<organism evidence="4 5">
    <name type="scientific">Shewanella surugensis</name>
    <dbReference type="NCBI Taxonomy" id="212020"/>
    <lineage>
        <taxon>Bacteria</taxon>
        <taxon>Pseudomonadati</taxon>
        <taxon>Pseudomonadota</taxon>
        <taxon>Gammaproteobacteria</taxon>
        <taxon>Alteromonadales</taxon>
        <taxon>Shewanellaceae</taxon>
        <taxon>Shewanella</taxon>
    </lineage>
</organism>
<reference evidence="4 5" key="1">
    <citation type="submission" date="2022-01" db="EMBL/GenBank/DDBJ databases">
        <title>Whole genome-based taxonomy of the Shewanellaceae.</title>
        <authorList>
            <person name="Martin-Rodriguez A.J."/>
        </authorList>
    </citation>
    <scope>NUCLEOTIDE SEQUENCE [LARGE SCALE GENOMIC DNA]</scope>
    <source>
        <strain evidence="4 5">DSM 17177</strain>
    </source>
</reference>
<evidence type="ECO:0000313" key="5">
    <source>
        <dbReference type="Proteomes" id="UP001203423"/>
    </source>
</evidence>
<comment type="caution">
    <text evidence="4">The sequence shown here is derived from an EMBL/GenBank/DDBJ whole genome shotgun (WGS) entry which is preliminary data.</text>
</comment>
<feature type="domain" description="Pesticin C-terminal" evidence="3">
    <location>
        <begin position="5"/>
        <end position="153"/>
    </location>
</feature>
<accession>A0ABT0L750</accession>
<keyword evidence="4" id="KW-0326">Glycosidase</keyword>
<dbReference type="InterPro" id="IPR023346">
    <property type="entry name" value="Lysozyme-like_dom_sf"/>
</dbReference>
<dbReference type="EMBL" id="JAKIKS010000007">
    <property type="protein sequence ID" value="MCL1123527.1"/>
    <property type="molecule type" value="Genomic_DNA"/>
</dbReference>
<dbReference type="GO" id="GO:0003796">
    <property type="term" value="F:lysozyme activity"/>
    <property type="evidence" value="ECO:0007669"/>
    <property type="project" value="UniProtKB-EC"/>
</dbReference>
<dbReference type="InterPro" id="IPR023347">
    <property type="entry name" value="Lysozyme_dom_sf"/>
</dbReference>
<evidence type="ECO:0000256" key="2">
    <source>
        <dbReference type="ARBA" id="ARBA00022638"/>
    </source>
</evidence>
<keyword evidence="2" id="KW-0081">Bacteriolytic enzyme</keyword>
<dbReference type="InterPro" id="IPR031922">
    <property type="entry name" value="Pesticin_C"/>
</dbReference>
<dbReference type="SUPFAM" id="SSF53955">
    <property type="entry name" value="Lysozyme-like"/>
    <property type="match status" value="1"/>
</dbReference>
<evidence type="ECO:0000259" key="3">
    <source>
        <dbReference type="Pfam" id="PF16754"/>
    </source>
</evidence>
<keyword evidence="1" id="KW-0929">Antimicrobial</keyword>